<dbReference type="EMBL" id="CP069370">
    <property type="protein sequence ID" value="QYZ71226.1"/>
    <property type="molecule type" value="Genomic_DNA"/>
</dbReference>
<dbReference type="Proteomes" id="UP000826300">
    <property type="component" value="Chromosome"/>
</dbReference>
<reference evidence="2" key="1">
    <citation type="submission" date="2021-02" db="EMBL/GenBank/DDBJ databases">
        <title>Rhodobacter shimadae sp. nov., an aerobic anoxygenic phototrophic bacterium isolated from a hot spring.</title>
        <authorList>
            <person name="Muramatsu S."/>
            <person name="Haruta S."/>
            <person name="Hirose S."/>
            <person name="Hanada S."/>
        </authorList>
    </citation>
    <scope>NUCLEOTIDE SEQUENCE</scope>
    <source>
        <strain evidence="2">N10</strain>
    </source>
</reference>
<dbReference type="KEGG" id="nsm:JO391_06895"/>
<dbReference type="RefSeq" id="WP_220663641.1">
    <property type="nucleotide sequence ID" value="NZ_CP069370.1"/>
</dbReference>
<organism evidence="2 3">
    <name type="scientific">Neotabrizicola shimadae</name>
    <dbReference type="NCBI Taxonomy" id="2807096"/>
    <lineage>
        <taxon>Bacteria</taxon>
        <taxon>Pseudomonadati</taxon>
        <taxon>Pseudomonadota</taxon>
        <taxon>Alphaproteobacteria</taxon>
        <taxon>Rhodobacterales</taxon>
        <taxon>Paracoccaceae</taxon>
        <taxon>Neotabrizicola</taxon>
    </lineage>
</organism>
<evidence type="ECO:0000256" key="1">
    <source>
        <dbReference type="SAM" id="MobiDB-lite"/>
    </source>
</evidence>
<dbReference type="AlphaFoldDB" id="A0A8G0ZYC7"/>
<name>A0A8G0ZYC7_9RHOB</name>
<feature type="region of interest" description="Disordered" evidence="1">
    <location>
        <begin position="1"/>
        <end position="27"/>
    </location>
</feature>
<gene>
    <name evidence="2" type="ORF">JO391_06895</name>
</gene>
<dbReference type="InterPro" id="IPR053751">
    <property type="entry name" value="Viral_Major_Capsid_sf"/>
</dbReference>
<proteinExistence type="predicted"/>
<keyword evidence="3" id="KW-1185">Reference proteome</keyword>
<accession>A0A8G0ZYC7</accession>
<evidence type="ECO:0000313" key="2">
    <source>
        <dbReference type="EMBL" id="QYZ71226.1"/>
    </source>
</evidence>
<sequence length="330" mass="36696">MAQQPRASRERTGNIRTSGVNPEQARNLRVPQHFRYDENLPTISNQYADGTAVIDFPVGLYTYRAFGLRIENSAAIAGETVAEMGVFRLNSANLAKYVASVALEINGKVEQEFTAAELIDFNELMNWDVRDGIHWMCFGSPGFFKEDLHEDAYLLGTSNIRSVRLLVKLQTAWLATMKLIVATEYAPVARPIGYIITHRQQRYSFSASGEQTISDIPHGIDLAAIWVRALNGKRIDGYGLRVDDQQMFDCSVPAAMALGALWGKDTSQLAAGNLFIDFWREGDANKGLAALAQMAQVRRNADIRLTLNFGEAAAEIKLITFHCGLYALQR</sequence>
<protein>
    <submittedName>
        <fullName evidence="2">Uncharacterized protein</fullName>
    </submittedName>
</protein>
<dbReference type="Gene3D" id="2.60.120.730">
    <property type="match status" value="1"/>
</dbReference>
<evidence type="ECO:0000313" key="3">
    <source>
        <dbReference type="Proteomes" id="UP000826300"/>
    </source>
</evidence>